<keyword evidence="3" id="KW-0150">Chloroplast</keyword>
<reference evidence="10" key="1">
    <citation type="journal article" date="1997" name="Nucleic Acids Res.">
        <title>tRNAscan-SE: a program for improved detection of transfer RNA genes in genomic sequence.</title>
        <authorList>
            <person name="Lowe T.M."/>
            <person name="Eddy S.R."/>
        </authorList>
    </citation>
    <scope>NUCLEOTIDE SEQUENCE [LARGE SCALE GENOMIC DNA]</scope>
    <source>
        <strain evidence="10">r\B97-61/B2</strain>
    </source>
</reference>
<evidence type="ECO:0000256" key="7">
    <source>
        <dbReference type="PROSITE-ProRule" id="PRU00708"/>
    </source>
</evidence>
<dbReference type="Proteomes" id="UP000694886">
    <property type="component" value="Chromosome 6"/>
</dbReference>
<comment type="similarity">
    <text evidence="2">Belongs to the PPR family. PCMP-H subfamily.</text>
</comment>
<gene>
    <name evidence="11" type="primary">LOC18595805</name>
</gene>
<evidence type="ECO:0000256" key="1">
    <source>
        <dbReference type="ARBA" id="ARBA00004229"/>
    </source>
</evidence>
<organism evidence="10 11">
    <name type="scientific">Theobroma cacao</name>
    <name type="common">Cacao</name>
    <name type="synonym">Cocoa</name>
    <dbReference type="NCBI Taxonomy" id="3641"/>
    <lineage>
        <taxon>Eukaryota</taxon>
        <taxon>Viridiplantae</taxon>
        <taxon>Streptophyta</taxon>
        <taxon>Embryophyta</taxon>
        <taxon>Tracheophyta</taxon>
        <taxon>Spermatophyta</taxon>
        <taxon>Magnoliopsida</taxon>
        <taxon>eudicotyledons</taxon>
        <taxon>Gunneridae</taxon>
        <taxon>Pentapetalae</taxon>
        <taxon>rosids</taxon>
        <taxon>malvids</taxon>
        <taxon>Malvales</taxon>
        <taxon>Malvaceae</taxon>
        <taxon>Byttnerioideae</taxon>
        <taxon>Theobroma</taxon>
    </lineage>
</organism>
<dbReference type="AlphaFoldDB" id="A0AB32WL28"/>
<dbReference type="Pfam" id="PF01535">
    <property type="entry name" value="PPR"/>
    <property type="match status" value="5"/>
</dbReference>
<evidence type="ECO:0000313" key="10">
    <source>
        <dbReference type="Proteomes" id="UP000694886"/>
    </source>
</evidence>
<dbReference type="KEGG" id="tcc:18595805"/>
<evidence type="ECO:0000256" key="4">
    <source>
        <dbReference type="ARBA" id="ARBA00022640"/>
    </source>
</evidence>
<evidence type="ECO:0000256" key="3">
    <source>
        <dbReference type="ARBA" id="ARBA00022528"/>
    </source>
</evidence>
<dbReference type="GeneID" id="18595805"/>
<evidence type="ECO:0000256" key="2">
    <source>
        <dbReference type="ARBA" id="ARBA00006643"/>
    </source>
</evidence>
<dbReference type="GO" id="GO:0009451">
    <property type="term" value="P:RNA modification"/>
    <property type="evidence" value="ECO:0007669"/>
    <property type="project" value="InterPro"/>
</dbReference>
<dbReference type="InterPro" id="IPR002885">
    <property type="entry name" value="PPR_rpt"/>
</dbReference>
<dbReference type="Gramene" id="Tc06v2_t006270.1">
    <property type="protein sequence ID" value="Tc06v2_p006270.1"/>
    <property type="gene ID" value="Tc06v2_g006270"/>
</dbReference>
<evidence type="ECO:0000313" key="11">
    <source>
        <dbReference type="RefSeq" id="XP_017979491.1"/>
    </source>
</evidence>
<accession>A0AB32WL28</accession>
<keyword evidence="5" id="KW-0677">Repeat</keyword>
<feature type="region of interest" description="Disordered" evidence="8">
    <location>
        <begin position="1"/>
        <end position="25"/>
    </location>
</feature>
<keyword evidence="4" id="KW-0934">Plastid</keyword>
<dbReference type="FunFam" id="1.25.40.10:FF:000073">
    <property type="entry name" value="Pentatricopeptide repeat-containing protein chloroplastic"/>
    <property type="match status" value="1"/>
</dbReference>
<dbReference type="GO" id="GO:0009507">
    <property type="term" value="C:chloroplast"/>
    <property type="evidence" value="ECO:0007669"/>
    <property type="project" value="UniProtKB-SubCell"/>
</dbReference>
<dbReference type="InterPro" id="IPR032867">
    <property type="entry name" value="DYW_dom"/>
</dbReference>
<dbReference type="NCBIfam" id="TIGR00756">
    <property type="entry name" value="PPR"/>
    <property type="match status" value="8"/>
</dbReference>
<feature type="repeat" description="PPR" evidence="7">
    <location>
        <begin position="261"/>
        <end position="295"/>
    </location>
</feature>
<dbReference type="Pfam" id="PF14432">
    <property type="entry name" value="DYW_deaminase"/>
    <property type="match status" value="1"/>
</dbReference>
<evidence type="ECO:0000259" key="9">
    <source>
        <dbReference type="Pfam" id="PF14432"/>
    </source>
</evidence>
<evidence type="ECO:0000256" key="8">
    <source>
        <dbReference type="SAM" id="MobiDB-lite"/>
    </source>
</evidence>
<sequence>MAFSAKTPRTLINADHPNALNTNNHSPKSIYFSNQRKAHQISSTKPHQELSVLNTNSLNTHNPNSHLHLLCLNGHLQQALNYLHSMQELQIPLDEDAAIAMVRLCEWKRAFEEGSKVYCFISNSGNPLSLRLGNALLSMFVRFRNLGDAWYVFGKMQERDVFSWNVLIGGYAKKGFFDEALCLYHRMLWVGFKPDVYTFPCVLRTCGAVPNLKRGKEVHVHVIRFGFEADVDVVNALVTMYVKCGDLVRARLLFDKMTRRDRISWNAIISGYFENGECLEGIRLFFMMREHCVDPDLMTMTSVVSACESLGDDRLGREIHGYVTVTGMSDDVSVCNSLIQMYSSLGRWEAAEKVFDRMEWRDVVSWTAMISGYENNVLPDKAVDTYRTMEVQGFIPDEITLASVLSACACLRKLDMGIKLHELAKRAGLISYIIVANTLIDMYSKCKCIDKALEVFHNIPDKDVISWTAIILGLRLNNRCFEALIFFRQMKLSLKPNSVTLVTVLSACARIGALMCGKEIHAYALRTGMGLEGFLPNALLDMYVRCGRMGPARNQFNSQKKDVAAWNILMTGYAQRGQGTLAVEFFNKMIESNVNPDEITFIPLLCACSKSGMVTEGLMFFNSMEPEYGVTPNLKHYACVVDLLGRAGQLQKAYEFIMEMPIKPDPAIWGALLNACKIHRQVGLGEFAAQRIFESDTRSVGYYVLLCNLYADNGKWDEVAKVRKMMKDNGLTIDPGCSWVEVKGKIHAFLSGDDFHPQINEINAVLEGIYEKMKVAGLDVPKGDSTDDVEISKAEIFCGHSERLAVAFGLINTVPGMPIWVTKNLYMCQSCHSTIKFISKIVRREITVRDTEQFHHFKDGTCSCGDVGTLGKT</sequence>
<reference evidence="11" key="2">
    <citation type="submission" date="2025-08" db="UniProtKB">
        <authorList>
            <consortium name="RefSeq"/>
        </authorList>
    </citation>
    <scope>IDENTIFICATION</scope>
</reference>
<dbReference type="Pfam" id="PF20431">
    <property type="entry name" value="E_motif"/>
    <property type="match status" value="1"/>
</dbReference>
<evidence type="ECO:0000256" key="6">
    <source>
        <dbReference type="ARBA" id="ARBA00022946"/>
    </source>
</evidence>
<evidence type="ECO:0000256" key="5">
    <source>
        <dbReference type="ARBA" id="ARBA00022737"/>
    </source>
</evidence>
<dbReference type="InterPro" id="IPR046848">
    <property type="entry name" value="E_motif"/>
</dbReference>
<dbReference type="InterPro" id="IPR046960">
    <property type="entry name" value="PPR_At4g14850-like_plant"/>
</dbReference>
<protein>
    <submittedName>
        <fullName evidence="11">Pentatricopeptide repeat-containing protein At1g15510, chloroplastic</fullName>
    </submittedName>
</protein>
<dbReference type="GO" id="GO:0003723">
    <property type="term" value="F:RNA binding"/>
    <property type="evidence" value="ECO:0007669"/>
    <property type="project" value="InterPro"/>
</dbReference>
<name>A0AB32WL28_THECC</name>
<feature type="repeat" description="PPR" evidence="7">
    <location>
        <begin position="331"/>
        <end position="365"/>
    </location>
</feature>
<dbReference type="GO" id="GO:0008270">
    <property type="term" value="F:zinc ion binding"/>
    <property type="evidence" value="ECO:0007669"/>
    <property type="project" value="InterPro"/>
</dbReference>
<dbReference type="RefSeq" id="XP_017979491.1">
    <property type="nucleotide sequence ID" value="XM_018124002.1"/>
</dbReference>
<comment type="subcellular location">
    <subcellularLocation>
        <location evidence="1">Plastid</location>
        <location evidence="1">Chloroplast</location>
    </subcellularLocation>
</comment>
<dbReference type="FunFam" id="1.25.40.10:FF:000395">
    <property type="entry name" value="Pentatricopeptide repeat-containing protein chloroplastic"/>
    <property type="match status" value="1"/>
</dbReference>
<dbReference type="FunFam" id="1.25.40.10:FF:000344">
    <property type="entry name" value="Pentatricopeptide repeat-containing protein"/>
    <property type="match status" value="1"/>
</dbReference>
<dbReference type="PANTHER" id="PTHR47926">
    <property type="entry name" value="PENTATRICOPEPTIDE REPEAT-CONTAINING PROTEIN"/>
    <property type="match status" value="1"/>
</dbReference>
<dbReference type="PANTHER" id="PTHR47926:SF440">
    <property type="entry name" value="REPEAT-CONTAINING PROTEIN, PUTATIVE-RELATED"/>
    <property type="match status" value="1"/>
</dbReference>
<feature type="repeat" description="PPR" evidence="7">
    <location>
        <begin position="160"/>
        <end position="194"/>
    </location>
</feature>
<dbReference type="Pfam" id="PF13041">
    <property type="entry name" value="PPR_2"/>
    <property type="match status" value="3"/>
</dbReference>
<dbReference type="PROSITE" id="PS51375">
    <property type="entry name" value="PPR"/>
    <property type="match status" value="4"/>
</dbReference>
<proteinExistence type="inferred from homology"/>
<dbReference type="Gene3D" id="1.25.40.10">
    <property type="entry name" value="Tetratricopeptide repeat domain"/>
    <property type="match status" value="5"/>
</dbReference>
<keyword evidence="6" id="KW-0809">Transit peptide</keyword>
<feature type="repeat" description="PPR" evidence="7">
    <location>
        <begin position="562"/>
        <end position="596"/>
    </location>
</feature>
<dbReference type="FunFam" id="1.25.40.10:FF:000776">
    <property type="entry name" value="Pentatricopeptide repeat-containing protein At3g13880"/>
    <property type="match status" value="1"/>
</dbReference>
<feature type="domain" description="DYW" evidence="9">
    <location>
        <begin position="792"/>
        <end position="866"/>
    </location>
</feature>
<dbReference type="InterPro" id="IPR011990">
    <property type="entry name" value="TPR-like_helical_dom_sf"/>
</dbReference>